<dbReference type="InterPro" id="IPR004045">
    <property type="entry name" value="Glutathione_S-Trfase_N"/>
</dbReference>
<evidence type="ECO:0000259" key="1">
    <source>
        <dbReference type="PROSITE" id="PS50404"/>
    </source>
</evidence>
<dbReference type="Pfam" id="PF14497">
    <property type="entry name" value="GST_C_3"/>
    <property type="match status" value="1"/>
</dbReference>
<dbReference type="SUPFAM" id="SSF52833">
    <property type="entry name" value="Thioredoxin-like"/>
    <property type="match status" value="1"/>
</dbReference>
<keyword evidence="2" id="KW-0808">Transferase</keyword>
<dbReference type="SFLD" id="SFLDG01205">
    <property type="entry name" value="AMPS.1"/>
    <property type="match status" value="1"/>
</dbReference>
<proteinExistence type="predicted"/>
<reference evidence="2" key="1">
    <citation type="submission" date="2019-07" db="EMBL/GenBank/DDBJ databases">
        <authorList>
            <person name="Weber M."/>
            <person name="Kostadinov I."/>
            <person name="Kostadinov D I."/>
        </authorList>
    </citation>
    <scope>NUCLEOTIDE SEQUENCE</scope>
    <source>
        <strain evidence="2">Gfbio:sag-sample-m06:053724c1-46a9-4a36-b237-ea2bf867836b</strain>
    </source>
</reference>
<dbReference type="Gene3D" id="1.20.1050.10">
    <property type="match status" value="1"/>
</dbReference>
<dbReference type="Pfam" id="PF02798">
    <property type="entry name" value="GST_N"/>
    <property type="match status" value="1"/>
</dbReference>
<organism evidence="2">
    <name type="scientific">uncultured Woeseiaceae bacterium</name>
    <dbReference type="NCBI Taxonomy" id="1983305"/>
    <lineage>
        <taxon>Bacteria</taxon>
        <taxon>Pseudomonadati</taxon>
        <taxon>Pseudomonadota</taxon>
        <taxon>Gammaproteobacteria</taxon>
        <taxon>Woeseiales</taxon>
        <taxon>Woeseiaceae</taxon>
        <taxon>environmental samples</taxon>
    </lineage>
</organism>
<dbReference type="GO" id="GO:0004364">
    <property type="term" value="F:glutathione transferase activity"/>
    <property type="evidence" value="ECO:0007669"/>
    <property type="project" value="TreeGrafter"/>
</dbReference>
<dbReference type="InterPro" id="IPR004046">
    <property type="entry name" value="GST_C"/>
</dbReference>
<dbReference type="PROSITE" id="PS50404">
    <property type="entry name" value="GST_NTER"/>
    <property type="match status" value="1"/>
</dbReference>
<dbReference type="GO" id="GO:0006749">
    <property type="term" value="P:glutathione metabolic process"/>
    <property type="evidence" value="ECO:0007669"/>
    <property type="project" value="TreeGrafter"/>
</dbReference>
<evidence type="ECO:0000313" key="2">
    <source>
        <dbReference type="EMBL" id="VUX56248.1"/>
    </source>
</evidence>
<feature type="domain" description="GST N-terminal" evidence="1">
    <location>
        <begin position="2"/>
        <end position="80"/>
    </location>
</feature>
<dbReference type="SFLD" id="SFLDS00019">
    <property type="entry name" value="Glutathione_Transferase_(cytos"/>
    <property type="match status" value="1"/>
</dbReference>
<dbReference type="InterPro" id="IPR036249">
    <property type="entry name" value="Thioredoxin-like_sf"/>
</dbReference>
<dbReference type="InterPro" id="IPR036282">
    <property type="entry name" value="Glutathione-S-Trfase_C_sf"/>
</dbReference>
<sequence>MSKYKLIYFDFDGGRAEQIRIAFHAAGIGFEDHRISFQEFGEMRQTTPFNSVPVLEIDGAAITQTNAIGRYVGKMAGLYPEDDLQALYCDEVTSAYEDVNHHIVRTFGLEGDELRLAREKLVDGWLTTFLRGIDQLLTRGGGQYFADNRLTMADLKSFVQTRSLSSGKLDHVPSDIVQRVAPGLAQHLERIEVEPIVAAYYSSRA</sequence>
<accession>A0A7D9H584</accession>
<dbReference type="SUPFAM" id="SSF47616">
    <property type="entry name" value="GST C-terminal domain-like"/>
    <property type="match status" value="1"/>
</dbReference>
<dbReference type="EMBL" id="LR633967">
    <property type="protein sequence ID" value="VUX56248.1"/>
    <property type="molecule type" value="Genomic_DNA"/>
</dbReference>
<dbReference type="CDD" id="cd03039">
    <property type="entry name" value="GST_N_Sigma_like"/>
    <property type="match status" value="1"/>
</dbReference>
<name>A0A7D9H584_9GAMM</name>
<dbReference type="PANTHER" id="PTHR11571">
    <property type="entry name" value="GLUTATHIONE S-TRANSFERASE"/>
    <property type="match status" value="1"/>
</dbReference>
<dbReference type="AlphaFoldDB" id="A0A7D9H584"/>
<dbReference type="SFLD" id="SFLDG00363">
    <property type="entry name" value="AMPS_(cytGST):_Alpha-__Mu-__Pi"/>
    <property type="match status" value="1"/>
</dbReference>
<dbReference type="Gene3D" id="3.40.30.10">
    <property type="entry name" value="Glutaredoxin"/>
    <property type="match status" value="1"/>
</dbReference>
<protein>
    <submittedName>
        <fullName evidence="2">Glutathione S-transferase-like protein</fullName>
    </submittedName>
</protein>
<dbReference type="InterPro" id="IPR050213">
    <property type="entry name" value="GST_superfamily"/>
</dbReference>
<gene>
    <name evidence="2" type="ORF">JTBM06_V1_460002</name>
</gene>
<dbReference type="InterPro" id="IPR040079">
    <property type="entry name" value="Glutathione_S-Trfase"/>
</dbReference>